<evidence type="ECO:0000313" key="3">
    <source>
        <dbReference type="EMBL" id="KRL32979.1"/>
    </source>
</evidence>
<protein>
    <submittedName>
        <fullName evidence="3">Chromosome partitioning ATPase</fullName>
    </submittedName>
</protein>
<dbReference type="EMBL" id="AZEG01000058">
    <property type="protein sequence ID" value="KRL32979.1"/>
    <property type="molecule type" value="Genomic_DNA"/>
</dbReference>
<keyword evidence="4" id="KW-1185">Reference proteome</keyword>
<dbReference type="InterPro" id="IPR025669">
    <property type="entry name" value="AAA_dom"/>
</dbReference>
<dbReference type="PATRIC" id="fig|1423812.3.peg.2176"/>
<reference evidence="3 4" key="1">
    <citation type="journal article" date="2015" name="Genome Announc.">
        <title>Expanding the biotechnology potential of lactobacilli through comparative genomics of 213 strains and associated genera.</title>
        <authorList>
            <person name="Sun Z."/>
            <person name="Harris H.M."/>
            <person name="McCann A."/>
            <person name="Guo C."/>
            <person name="Argimon S."/>
            <person name="Zhang W."/>
            <person name="Yang X."/>
            <person name="Jeffery I.B."/>
            <person name="Cooney J.C."/>
            <person name="Kagawa T.F."/>
            <person name="Liu W."/>
            <person name="Song Y."/>
            <person name="Salvetti E."/>
            <person name="Wrobel A."/>
            <person name="Rasinkangas P."/>
            <person name="Parkhill J."/>
            <person name="Rea M.C."/>
            <person name="O'Sullivan O."/>
            <person name="Ritari J."/>
            <person name="Douillard F.P."/>
            <person name="Paul Ross R."/>
            <person name="Yang R."/>
            <person name="Briner A.E."/>
            <person name="Felis G.E."/>
            <person name="de Vos W.M."/>
            <person name="Barrangou R."/>
            <person name="Klaenhammer T.R."/>
            <person name="Caufield P.W."/>
            <person name="Cui Y."/>
            <person name="Zhang H."/>
            <person name="O'Toole P.W."/>
        </authorList>
    </citation>
    <scope>NUCLEOTIDE SEQUENCE [LARGE SCALE GENOMIC DNA]</scope>
    <source>
        <strain evidence="3 4">DSM 19971</strain>
    </source>
</reference>
<dbReference type="Proteomes" id="UP000051155">
    <property type="component" value="Unassembled WGS sequence"/>
</dbReference>
<dbReference type="PANTHER" id="PTHR13696:SF99">
    <property type="entry name" value="COBYRINIC ACID AC-DIAMIDE SYNTHASE"/>
    <property type="match status" value="1"/>
</dbReference>
<keyword evidence="1" id="KW-1133">Transmembrane helix</keyword>
<proteinExistence type="predicted"/>
<feature type="transmembrane region" description="Helical" evidence="1">
    <location>
        <begin position="20"/>
        <end position="39"/>
    </location>
</feature>
<keyword evidence="1" id="KW-0812">Transmembrane</keyword>
<dbReference type="STRING" id="1423812.FD20_GL002048"/>
<dbReference type="InterPro" id="IPR027417">
    <property type="entry name" value="P-loop_NTPase"/>
</dbReference>
<accession>A0A0R1PWL2</accession>
<name>A0A0R1PWL2_9LACO</name>
<dbReference type="PANTHER" id="PTHR13696">
    <property type="entry name" value="P-LOOP CONTAINING NUCLEOSIDE TRIPHOSPHATE HYDROLASE"/>
    <property type="match status" value="1"/>
</dbReference>
<dbReference type="AlphaFoldDB" id="A0A0R1PWL2"/>
<evidence type="ECO:0000259" key="2">
    <source>
        <dbReference type="Pfam" id="PF13614"/>
    </source>
</evidence>
<dbReference type="Gene3D" id="3.40.50.300">
    <property type="entry name" value="P-loop containing nucleotide triphosphate hydrolases"/>
    <property type="match status" value="1"/>
</dbReference>
<feature type="domain" description="AAA" evidence="2">
    <location>
        <begin position="53"/>
        <end position="225"/>
    </location>
</feature>
<dbReference type="Pfam" id="PF13614">
    <property type="entry name" value="AAA_31"/>
    <property type="match status" value="1"/>
</dbReference>
<evidence type="ECO:0000313" key="4">
    <source>
        <dbReference type="Proteomes" id="UP000051155"/>
    </source>
</evidence>
<keyword evidence="1" id="KW-0472">Membrane</keyword>
<comment type="caution">
    <text evidence="3">The sequence shown here is derived from an EMBL/GenBank/DDBJ whole genome shotgun (WGS) entry which is preliminary data.</text>
</comment>
<dbReference type="CDD" id="cd02042">
    <property type="entry name" value="ParAB_family"/>
    <property type="match status" value="1"/>
</dbReference>
<evidence type="ECO:0000256" key="1">
    <source>
        <dbReference type="SAM" id="Phobius"/>
    </source>
</evidence>
<gene>
    <name evidence="3" type="ORF">FD20_GL002048</name>
</gene>
<sequence>MWYTVYKYNFSFIIKVLRKLVSFVYFTQCSVYSMMYIVLNMKSTKMKRGKNMIISCANEKGGTGKTSTTALLGWELASLGHSTLLVDCDPQSNLTDLMIKTKSQENTEITIDPSLFALLINHRDLKEGIIRIKDNLSLLPVASDMNLFSRWVDKQELTEKEKVTYLKEALGSIKKDYDFIFLDVSPTMSLTNDNVFMACDWLIIMLQTQQRSLLGAKSFLEYLQTNLINMFDSKVDVLGILPVLTKGQSKIDNSVLKSAISEFGENNLFTNVITAMERVKRFDLTGITEDHKNVWDKATHSVYTAVAKELVNRLGVK</sequence>
<organism evidence="3 4">
    <name type="scientific">Liquorilactobacillus uvarum DSM 19971</name>
    <dbReference type="NCBI Taxonomy" id="1423812"/>
    <lineage>
        <taxon>Bacteria</taxon>
        <taxon>Bacillati</taxon>
        <taxon>Bacillota</taxon>
        <taxon>Bacilli</taxon>
        <taxon>Lactobacillales</taxon>
        <taxon>Lactobacillaceae</taxon>
        <taxon>Liquorilactobacillus</taxon>
    </lineage>
</organism>
<dbReference type="SUPFAM" id="SSF52540">
    <property type="entry name" value="P-loop containing nucleoside triphosphate hydrolases"/>
    <property type="match status" value="1"/>
</dbReference>
<dbReference type="InterPro" id="IPR050678">
    <property type="entry name" value="DNA_Partitioning_ATPase"/>
</dbReference>